<evidence type="ECO:0000256" key="2">
    <source>
        <dbReference type="SAM" id="Phobius"/>
    </source>
</evidence>
<dbReference type="GO" id="GO:0003899">
    <property type="term" value="F:DNA-directed RNA polymerase activity"/>
    <property type="evidence" value="ECO:0007669"/>
    <property type="project" value="UniProtKB-EC"/>
</dbReference>
<accession>A0AAD6S295</accession>
<organism evidence="4 5">
    <name type="scientific">Mycena alexandri</name>
    <dbReference type="NCBI Taxonomy" id="1745969"/>
    <lineage>
        <taxon>Eukaryota</taxon>
        <taxon>Fungi</taxon>
        <taxon>Dikarya</taxon>
        <taxon>Basidiomycota</taxon>
        <taxon>Agaricomycotina</taxon>
        <taxon>Agaricomycetes</taxon>
        <taxon>Agaricomycetidae</taxon>
        <taxon>Agaricales</taxon>
        <taxon>Marasmiineae</taxon>
        <taxon>Mycenaceae</taxon>
        <taxon>Mycena</taxon>
    </lineage>
</organism>
<dbReference type="Proteomes" id="UP001218188">
    <property type="component" value="Unassembled WGS sequence"/>
</dbReference>
<dbReference type="Pfam" id="PF04998">
    <property type="entry name" value="RNA_pol_Rpb1_5"/>
    <property type="match status" value="1"/>
</dbReference>
<keyword evidence="2" id="KW-0472">Membrane</keyword>
<dbReference type="GO" id="GO:0003677">
    <property type="term" value="F:DNA binding"/>
    <property type="evidence" value="ECO:0007669"/>
    <property type="project" value="InterPro"/>
</dbReference>
<dbReference type="InterPro" id="IPR007081">
    <property type="entry name" value="RNA_pol_Rpb1_5"/>
</dbReference>
<dbReference type="EMBL" id="JARJCM010000289">
    <property type="protein sequence ID" value="KAJ7019575.1"/>
    <property type="molecule type" value="Genomic_DNA"/>
</dbReference>
<feature type="transmembrane region" description="Helical" evidence="2">
    <location>
        <begin position="79"/>
        <end position="97"/>
    </location>
</feature>
<keyword evidence="2" id="KW-0812">Transmembrane</keyword>
<dbReference type="EC" id="2.7.7.6" evidence="1"/>
<reference evidence="4" key="1">
    <citation type="submission" date="2023-03" db="EMBL/GenBank/DDBJ databases">
        <title>Massive genome expansion in bonnet fungi (Mycena s.s.) driven by repeated elements and novel gene families across ecological guilds.</title>
        <authorList>
            <consortium name="Lawrence Berkeley National Laboratory"/>
            <person name="Harder C.B."/>
            <person name="Miyauchi S."/>
            <person name="Viragh M."/>
            <person name="Kuo A."/>
            <person name="Thoen E."/>
            <person name="Andreopoulos B."/>
            <person name="Lu D."/>
            <person name="Skrede I."/>
            <person name="Drula E."/>
            <person name="Henrissat B."/>
            <person name="Morin E."/>
            <person name="Kohler A."/>
            <person name="Barry K."/>
            <person name="LaButti K."/>
            <person name="Morin E."/>
            <person name="Salamov A."/>
            <person name="Lipzen A."/>
            <person name="Mereny Z."/>
            <person name="Hegedus B."/>
            <person name="Baldrian P."/>
            <person name="Stursova M."/>
            <person name="Weitz H."/>
            <person name="Taylor A."/>
            <person name="Grigoriev I.V."/>
            <person name="Nagy L.G."/>
            <person name="Martin F."/>
            <person name="Kauserud H."/>
        </authorList>
    </citation>
    <scope>NUCLEOTIDE SEQUENCE</scope>
    <source>
        <strain evidence="4">CBHHK200</strain>
    </source>
</reference>
<keyword evidence="2" id="KW-1133">Transmembrane helix</keyword>
<protein>
    <recommendedName>
        <fullName evidence="1">DNA-directed RNA polymerase</fullName>
        <ecNumber evidence="1">2.7.7.6</ecNumber>
    </recommendedName>
</protein>
<evidence type="ECO:0000256" key="1">
    <source>
        <dbReference type="ARBA" id="ARBA00012418"/>
    </source>
</evidence>
<proteinExistence type="predicted"/>
<comment type="caution">
    <text evidence="4">The sequence shown here is derived from an EMBL/GenBank/DDBJ whole genome shotgun (WGS) entry which is preliminary data.</text>
</comment>
<evidence type="ECO:0000259" key="3">
    <source>
        <dbReference type="Pfam" id="PF04998"/>
    </source>
</evidence>
<gene>
    <name evidence="4" type="ORF">C8F04DRAFT_1276101</name>
</gene>
<feature type="domain" description="RNA polymerase Rpb1" evidence="3">
    <location>
        <begin position="12"/>
        <end position="40"/>
    </location>
</feature>
<dbReference type="SUPFAM" id="SSF64484">
    <property type="entry name" value="beta and beta-prime subunits of DNA dependent RNA-polymerase"/>
    <property type="match status" value="1"/>
</dbReference>
<dbReference type="PANTHER" id="PTHR42861">
    <property type="entry name" value="CALCIUM-TRANSPORTING ATPASE"/>
    <property type="match status" value="1"/>
</dbReference>
<evidence type="ECO:0000313" key="4">
    <source>
        <dbReference type="EMBL" id="KAJ7019575.1"/>
    </source>
</evidence>
<dbReference type="AlphaFoldDB" id="A0AAD6S295"/>
<name>A0AAD6S295_9AGAR</name>
<keyword evidence="5" id="KW-1185">Reference proteome</keyword>
<sequence length="100" mass="10484">MLGHQFAYSTAPKEFFFHAMAGREGLIDTAIKTAETGGSTCKQSEAEGVVISTGANTFFGRAASLVGQDDDTTGHLQKILAQIGSFCLVAIGIFVVAEIL</sequence>
<dbReference type="Gene3D" id="6.10.250.2940">
    <property type="match status" value="1"/>
</dbReference>
<dbReference type="GO" id="GO:0006351">
    <property type="term" value="P:DNA-templated transcription"/>
    <property type="evidence" value="ECO:0007669"/>
    <property type="project" value="InterPro"/>
</dbReference>
<evidence type="ECO:0000313" key="5">
    <source>
        <dbReference type="Proteomes" id="UP001218188"/>
    </source>
</evidence>